<reference evidence="2" key="1">
    <citation type="submission" date="2006-10" db="EMBL/GenBank/DDBJ databases">
        <authorList>
            <person name="Amadeo P."/>
            <person name="Zhao Q."/>
            <person name="Wortman J."/>
            <person name="Fraser-Liggett C."/>
            <person name="Carlton J."/>
        </authorList>
    </citation>
    <scope>NUCLEOTIDE SEQUENCE</scope>
    <source>
        <strain evidence="2">G3</strain>
    </source>
</reference>
<dbReference type="AlphaFoldDB" id="A2E4E8"/>
<feature type="transmembrane region" description="Helical" evidence="1">
    <location>
        <begin position="72"/>
        <end position="95"/>
    </location>
</feature>
<keyword evidence="1" id="KW-1133">Transmembrane helix</keyword>
<dbReference type="VEuPathDB" id="TrichDB:TVAGG3_0018760"/>
<keyword evidence="3" id="KW-1185">Reference proteome</keyword>
<dbReference type="KEGG" id="tva:4770449"/>
<evidence type="ECO:0000256" key="1">
    <source>
        <dbReference type="SAM" id="Phobius"/>
    </source>
</evidence>
<reference evidence="2" key="2">
    <citation type="journal article" date="2007" name="Science">
        <title>Draft genome sequence of the sexually transmitted pathogen Trichomonas vaginalis.</title>
        <authorList>
            <person name="Carlton J.M."/>
            <person name="Hirt R.P."/>
            <person name="Silva J.C."/>
            <person name="Delcher A.L."/>
            <person name="Schatz M."/>
            <person name="Zhao Q."/>
            <person name="Wortman J.R."/>
            <person name="Bidwell S.L."/>
            <person name="Alsmark U.C.M."/>
            <person name="Besteiro S."/>
            <person name="Sicheritz-Ponten T."/>
            <person name="Noel C.J."/>
            <person name="Dacks J.B."/>
            <person name="Foster P.G."/>
            <person name="Simillion C."/>
            <person name="Van de Peer Y."/>
            <person name="Miranda-Saavedra D."/>
            <person name="Barton G.J."/>
            <person name="Westrop G.D."/>
            <person name="Mueller S."/>
            <person name="Dessi D."/>
            <person name="Fiori P.L."/>
            <person name="Ren Q."/>
            <person name="Paulsen I."/>
            <person name="Zhang H."/>
            <person name="Bastida-Corcuera F.D."/>
            <person name="Simoes-Barbosa A."/>
            <person name="Brown M.T."/>
            <person name="Hayes R.D."/>
            <person name="Mukherjee M."/>
            <person name="Okumura C.Y."/>
            <person name="Schneider R."/>
            <person name="Smith A.J."/>
            <person name="Vanacova S."/>
            <person name="Villalvazo M."/>
            <person name="Haas B.J."/>
            <person name="Pertea M."/>
            <person name="Feldblyum T.V."/>
            <person name="Utterback T.R."/>
            <person name="Shu C.L."/>
            <person name="Osoegawa K."/>
            <person name="de Jong P.J."/>
            <person name="Hrdy I."/>
            <person name="Horvathova L."/>
            <person name="Zubacova Z."/>
            <person name="Dolezal P."/>
            <person name="Malik S.B."/>
            <person name="Logsdon J.M. Jr."/>
            <person name="Henze K."/>
            <person name="Gupta A."/>
            <person name="Wang C.C."/>
            <person name="Dunne R.L."/>
            <person name="Upcroft J.A."/>
            <person name="Upcroft P."/>
            <person name="White O."/>
            <person name="Salzberg S.L."/>
            <person name="Tang P."/>
            <person name="Chiu C.-H."/>
            <person name="Lee Y.-S."/>
            <person name="Embley T.M."/>
            <person name="Coombs G.H."/>
            <person name="Mottram J.C."/>
            <person name="Tachezy J."/>
            <person name="Fraser-Liggett C.M."/>
            <person name="Johnson P.J."/>
        </authorList>
    </citation>
    <scope>NUCLEOTIDE SEQUENCE [LARGE SCALE GENOMIC DNA]</scope>
    <source>
        <strain evidence="2">G3</strain>
    </source>
</reference>
<sequence length="226" mass="26694">MFLRDLWLFLNGAVLTSTVLSMIFGRRYPYLFFVSYLCIILLYSLVIYLNARNIRDLRQLKSYLWKNDSFHILVITLVFALFTIIQPIWIFAYGFSAFYQLLNFVVSLYNGVQEDQVPKLIQYLRKFNQILTNPPLARSLLVRLELFTMLGIRYPNVLITMALQIGYLVFGVLFRYATDDIHRMYWAQWKTTLLGLSQRFPAISSIVNAVIRNFENFGVLAYRLYQ</sequence>
<accession>A2E4E8</accession>
<evidence type="ECO:0000313" key="2">
    <source>
        <dbReference type="EMBL" id="EAY12483.1"/>
    </source>
</evidence>
<dbReference type="EMBL" id="DS113301">
    <property type="protein sequence ID" value="EAY12483.1"/>
    <property type="molecule type" value="Genomic_DNA"/>
</dbReference>
<dbReference type="Proteomes" id="UP000001542">
    <property type="component" value="Unassembled WGS sequence"/>
</dbReference>
<feature type="transmembrane region" description="Helical" evidence="1">
    <location>
        <begin position="154"/>
        <end position="174"/>
    </location>
</feature>
<dbReference type="VEuPathDB" id="TrichDB:TVAG_128970"/>
<keyword evidence="1" id="KW-0812">Transmembrane</keyword>
<feature type="transmembrane region" description="Helical" evidence="1">
    <location>
        <begin position="7"/>
        <end position="24"/>
    </location>
</feature>
<organism evidence="2 3">
    <name type="scientific">Trichomonas vaginalis (strain ATCC PRA-98 / G3)</name>
    <dbReference type="NCBI Taxonomy" id="412133"/>
    <lineage>
        <taxon>Eukaryota</taxon>
        <taxon>Metamonada</taxon>
        <taxon>Parabasalia</taxon>
        <taxon>Trichomonadida</taxon>
        <taxon>Trichomonadidae</taxon>
        <taxon>Trichomonas</taxon>
    </lineage>
</organism>
<dbReference type="RefSeq" id="XP_001324706.1">
    <property type="nucleotide sequence ID" value="XM_001324671.1"/>
</dbReference>
<evidence type="ECO:0000313" key="3">
    <source>
        <dbReference type="Proteomes" id="UP000001542"/>
    </source>
</evidence>
<name>A2E4E8_TRIV3</name>
<proteinExistence type="predicted"/>
<dbReference type="OrthoDB" id="10656843at2759"/>
<gene>
    <name evidence="2" type="ORF">TVAG_128970</name>
</gene>
<dbReference type="InParanoid" id="A2E4E8"/>
<feature type="transmembrane region" description="Helical" evidence="1">
    <location>
        <begin position="30"/>
        <end position="51"/>
    </location>
</feature>
<keyword evidence="1" id="KW-0472">Membrane</keyword>
<protein>
    <submittedName>
        <fullName evidence="2">Uncharacterized protein</fullName>
    </submittedName>
</protein>